<evidence type="ECO:0000256" key="1">
    <source>
        <dbReference type="SAM" id="Phobius"/>
    </source>
</evidence>
<gene>
    <name evidence="2" type="ORF">AQUSIP_09310</name>
</gene>
<evidence type="ECO:0000313" key="3">
    <source>
        <dbReference type="Proteomes" id="UP000324194"/>
    </source>
</evidence>
<dbReference type="AlphaFoldDB" id="A0A5E4PH51"/>
<protein>
    <recommendedName>
        <fullName evidence="4">Guanylate cyclase domain-containing protein</fullName>
    </recommendedName>
</protein>
<keyword evidence="3" id="KW-1185">Reference proteome</keyword>
<organism evidence="2 3">
    <name type="scientific">Aquicella siphonis</name>
    <dbReference type="NCBI Taxonomy" id="254247"/>
    <lineage>
        <taxon>Bacteria</taxon>
        <taxon>Pseudomonadati</taxon>
        <taxon>Pseudomonadota</taxon>
        <taxon>Gammaproteobacteria</taxon>
        <taxon>Legionellales</taxon>
        <taxon>Coxiellaceae</taxon>
        <taxon>Aquicella</taxon>
    </lineage>
</organism>
<evidence type="ECO:0008006" key="4">
    <source>
        <dbReference type="Google" id="ProtNLM"/>
    </source>
</evidence>
<accession>A0A5E4PH51</accession>
<reference evidence="2 3" key="1">
    <citation type="submission" date="2019-08" db="EMBL/GenBank/DDBJ databases">
        <authorList>
            <person name="Guy L."/>
        </authorList>
    </citation>
    <scope>NUCLEOTIDE SEQUENCE [LARGE SCALE GENOMIC DNA]</scope>
    <source>
        <strain evidence="2 3">SGT-108</strain>
    </source>
</reference>
<dbReference type="SUPFAM" id="SSF55073">
    <property type="entry name" value="Nucleotide cyclase"/>
    <property type="match status" value="1"/>
</dbReference>
<name>A0A5E4PH51_9COXI</name>
<feature type="transmembrane region" description="Helical" evidence="1">
    <location>
        <begin position="12"/>
        <end position="36"/>
    </location>
</feature>
<dbReference type="RefSeq" id="WP_232051833.1">
    <property type="nucleotide sequence ID" value="NZ_LR699119.1"/>
</dbReference>
<keyword evidence="1" id="KW-1133">Transmembrane helix</keyword>
<dbReference type="Gene3D" id="3.30.70.1230">
    <property type="entry name" value="Nucleotide cyclase"/>
    <property type="match status" value="1"/>
</dbReference>
<dbReference type="EMBL" id="LR699119">
    <property type="protein sequence ID" value="VVC75641.1"/>
    <property type="molecule type" value="Genomic_DNA"/>
</dbReference>
<dbReference type="Proteomes" id="UP000324194">
    <property type="component" value="Chromosome 1"/>
</dbReference>
<sequence length="333" mass="38049">MFNFIAKITIFALTLIRWVLLAALLVTLFGVVLPYISNVTSYHYLQPVIQWETTLNQTVRDNIPTRIAGYDLSRVITLIALLICMDLTRSFSEKLRFIGQKQRMMDELRKIQQTYKSPTQQDKIALLESKMEQASLSSGKNRQELLKEFANIKKELEKIGRDLAFLAIDVVDSTGMKQGEDPATVELDFLEYHNFVEAKFKDHGLIKASWTPDGVMACFNTVEEAVKAAEDILNSLNYFNREVKSMKRDFSIRCGVNGGRVFYDDSIPLEQFSDRVIDIAGHMQKHAPPNSILIAKQMIEPVTSRENFQPTQRIVDGLEVCEWVKTEDKSTPK</sequence>
<evidence type="ECO:0000313" key="2">
    <source>
        <dbReference type="EMBL" id="VVC75641.1"/>
    </source>
</evidence>
<dbReference type="KEGG" id="asip:AQUSIP_09310"/>
<dbReference type="InterPro" id="IPR029787">
    <property type="entry name" value="Nucleotide_cyclase"/>
</dbReference>
<keyword evidence="1" id="KW-0472">Membrane</keyword>
<keyword evidence="1" id="KW-0812">Transmembrane</keyword>
<proteinExistence type="predicted"/>